<protein>
    <submittedName>
        <fullName evidence="1">Uncharacterized protein</fullName>
    </submittedName>
</protein>
<proteinExistence type="predicted"/>
<reference evidence="1 2" key="1">
    <citation type="journal article" date="2013" name="PLoS Genet.">
        <title>The genome and development-dependent transcriptomes of Pyronema confluens: a window into fungal evolution.</title>
        <authorList>
            <person name="Traeger S."/>
            <person name="Altegoer F."/>
            <person name="Freitag M."/>
            <person name="Gabaldon T."/>
            <person name="Kempken F."/>
            <person name="Kumar A."/>
            <person name="Marcet-Houben M."/>
            <person name="Poggeler S."/>
            <person name="Stajich J.E."/>
            <person name="Nowrousian M."/>
        </authorList>
    </citation>
    <scope>NUCLEOTIDE SEQUENCE [LARGE SCALE GENOMIC DNA]</scope>
    <source>
        <strain evidence="2">CBS 100304</strain>
        <tissue evidence="1">Vegetative mycelium</tissue>
    </source>
</reference>
<dbReference type="AlphaFoldDB" id="U4LRD2"/>
<dbReference type="Proteomes" id="UP000018144">
    <property type="component" value="Unassembled WGS sequence"/>
</dbReference>
<gene>
    <name evidence="1" type="ORF">PCON_07633</name>
</gene>
<accession>U4LRD2</accession>
<name>U4LRD2_PYROM</name>
<evidence type="ECO:0000313" key="2">
    <source>
        <dbReference type="Proteomes" id="UP000018144"/>
    </source>
</evidence>
<sequence length="68" mass="7445">MLHDDPSDTNGTIPDTGYTLLSEPSHGLLTGLTLSHGWMRGPDTVIPQEVSRLKAPKLPAYLIRYVCP</sequence>
<keyword evidence="2" id="KW-1185">Reference proteome</keyword>
<organism evidence="1 2">
    <name type="scientific">Pyronema omphalodes (strain CBS 100304)</name>
    <name type="common">Pyronema confluens</name>
    <dbReference type="NCBI Taxonomy" id="1076935"/>
    <lineage>
        <taxon>Eukaryota</taxon>
        <taxon>Fungi</taxon>
        <taxon>Dikarya</taxon>
        <taxon>Ascomycota</taxon>
        <taxon>Pezizomycotina</taxon>
        <taxon>Pezizomycetes</taxon>
        <taxon>Pezizales</taxon>
        <taxon>Pyronemataceae</taxon>
        <taxon>Pyronema</taxon>
    </lineage>
</organism>
<dbReference type="EMBL" id="HF935391">
    <property type="protein sequence ID" value="CCX29836.1"/>
    <property type="molecule type" value="Genomic_DNA"/>
</dbReference>
<evidence type="ECO:0000313" key="1">
    <source>
        <dbReference type="EMBL" id="CCX29836.1"/>
    </source>
</evidence>